<proteinExistence type="predicted"/>
<name>A0ABT9ZWB3_9BACI</name>
<comment type="caution">
    <text evidence="1">The sequence shown here is derived from an EMBL/GenBank/DDBJ whole genome shotgun (WGS) entry which is preliminary data.</text>
</comment>
<protein>
    <submittedName>
        <fullName evidence="1">Uncharacterized protein</fullName>
    </submittedName>
</protein>
<evidence type="ECO:0000313" key="1">
    <source>
        <dbReference type="EMBL" id="MDQ0254768.1"/>
    </source>
</evidence>
<dbReference type="EMBL" id="JAUSUG010000007">
    <property type="protein sequence ID" value="MDQ0254768.1"/>
    <property type="molecule type" value="Genomic_DNA"/>
</dbReference>
<keyword evidence="2" id="KW-1185">Reference proteome</keyword>
<organism evidence="1 2">
    <name type="scientific">Evansella vedderi</name>
    <dbReference type="NCBI Taxonomy" id="38282"/>
    <lineage>
        <taxon>Bacteria</taxon>
        <taxon>Bacillati</taxon>
        <taxon>Bacillota</taxon>
        <taxon>Bacilli</taxon>
        <taxon>Bacillales</taxon>
        <taxon>Bacillaceae</taxon>
        <taxon>Evansella</taxon>
    </lineage>
</organism>
<reference evidence="1 2" key="1">
    <citation type="submission" date="2023-07" db="EMBL/GenBank/DDBJ databases">
        <title>Genomic Encyclopedia of Type Strains, Phase IV (KMG-IV): sequencing the most valuable type-strain genomes for metagenomic binning, comparative biology and taxonomic classification.</title>
        <authorList>
            <person name="Goeker M."/>
        </authorList>
    </citation>
    <scope>NUCLEOTIDE SEQUENCE [LARGE SCALE GENOMIC DNA]</scope>
    <source>
        <strain evidence="1 2">DSM 9768</strain>
    </source>
</reference>
<evidence type="ECO:0000313" key="2">
    <source>
        <dbReference type="Proteomes" id="UP001230005"/>
    </source>
</evidence>
<dbReference type="Proteomes" id="UP001230005">
    <property type="component" value="Unassembled WGS sequence"/>
</dbReference>
<dbReference type="RefSeq" id="WP_307325164.1">
    <property type="nucleotide sequence ID" value="NZ_JAUSUG010000007.1"/>
</dbReference>
<accession>A0ABT9ZWB3</accession>
<sequence length="75" mass="8827">MESYEIHDMIIDNELEGEESVTVAIAYNGEDYLITFNKADLEIINKWIFEDNKSLPATLPEYIIESLREEIKRFI</sequence>
<gene>
    <name evidence="1" type="ORF">J2S74_002147</name>
</gene>